<comment type="caution">
    <text evidence="1">The sequence shown here is derived from an EMBL/GenBank/DDBJ whole genome shotgun (WGS) entry which is preliminary data.</text>
</comment>
<organism evidence="1">
    <name type="scientific">marine sediment metagenome</name>
    <dbReference type="NCBI Taxonomy" id="412755"/>
    <lineage>
        <taxon>unclassified sequences</taxon>
        <taxon>metagenomes</taxon>
        <taxon>ecological metagenomes</taxon>
    </lineage>
</organism>
<protein>
    <submittedName>
        <fullName evidence="1">Uncharacterized protein</fullName>
    </submittedName>
</protein>
<gene>
    <name evidence="1" type="ORF">MGSAQ_000505</name>
</gene>
<evidence type="ECO:0000313" key="1">
    <source>
        <dbReference type="EMBL" id="KTF08000.1"/>
    </source>
</evidence>
<sequence>MINRVSGSTQVVLAPWALVYRLQWVCSLRTQVQPLW</sequence>
<dbReference type="EMBL" id="AYSL01000212">
    <property type="protein sequence ID" value="KTF08000.1"/>
    <property type="molecule type" value="Genomic_DNA"/>
</dbReference>
<proteinExistence type="predicted"/>
<name>A0A1B6NX50_9ZZZZ</name>
<reference evidence="1" key="1">
    <citation type="submission" date="2013-11" db="EMBL/GenBank/DDBJ databases">
        <title>Microbial diversity, functional groups and degradation webs in Northern and Southern Mediterranean and Red Sea marine crude oil polluted sites.</title>
        <authorList>
            <person name="Daffonchio D."/>
            <person name="Mapelli F."/>
            <person name="Ferrer M."/>
            <person name="Richter M."/>
            <person name="Cherif A."/>
            <person name="Malkawi H.I."/>
            <person name="Yakimov M.M."/>
            <person name="Abdel-Fattah Y.R."/>
            <person name="Blaghen M."/>
            <person name="Golyshin P.N."/>
            <person name="Kalogerakis N."/>
            <person name="Boon N."/>
            <person name="Magagnini M."/>
            <person name="Fava F."/>
        </authorList>
    </citation>
    <scope>NUCLEOTIDE SEQUENCE</scope>
</reference>
<accession>A0A1B6NX50</accession>
<dbReference type="AlphaFoldDB" id="A0A1B6NX50"/>